<dbReference type="SUPFAM" id="SSF55874">
    <property type="entry name" value="ATPase domain of HSP90 chaperone/DNA topoisomerase II/histidine kinase"/>
    <property type="match status" value="1"/>
</dbReference>
<organism evidence="1">
    <name type="scientific">Dyadobacter sp. 676</name>
    <dbReference type="NCBI Taxonomy" id="3088362"/>
    <lineage>
        <taxon>Bacteria</taxon>
        <taxon>Pseudomonadati</taxon>
        <taxon>Bacteroidota</taxon>
        <taxon>Cytophagia</taxon>
        <taxon>Cytophagales</taxon>
        <taxon>Spirosomataceae</taxon>
        <taxon>Dyadobacter</taxon>
    </lineage>
</organism>
<dbReference type="RefSeq" id="WP_353718682.1">
    <property type="nucleotide sequence ID" value="NZ_CP159289.1"/>
</dbReference>
<dbReference type="AlphaFoldDB" id="A0AAU8FII4"/>
<dbReference type="EMBL" id="CP159289">
    <property type="protein sequence ID" value="XCH23356.1"/>
    <property type="molecule type" value="Genomic_DNA"/>
</dbReference>
<gene>
    <name evidence="1" type="ORF">ABV298_23975</name>
</gene>
<dbReference type="GO" id="GO:0005524">
    <property type="term" value="F:ATP binding"/>
    <property type="evidence" value="ECO:0007669"/>
    <property type="project" value="UniProtKB-KW"/>
</dbReference>
<dbReference type="Pfam" id="PF13589">
    <property type="entry name" value="HATPase_c_3"/>
    <property type="match status" value="1"/>
</dbReference>
<dbReference type="Gene3D" id="3.30.565.10">
    <property type="entry name" value="Histidine kinase-like ATPase, C-terminal domain"/>
    <property type="match status" value="1"/>
</dbReference>
<reference evidence="1" key="1">
    <citation type="submission" date="2024-06" db="EMBL/GenBank/DDBJ databases">
        <title>Sequencing and assembly of the genome of Dyadobacter sp. strain 676, a symbiont of Cyamopsis tetragonoloba.</title>
        <authorList>
            <person name="Guro P."/>
            <person name="Sazanova A."/>
            <person name="Kuznetsova I."/>
            <person name="Belimov A."/>
            <person name="Safronova V."/>
        </authorList>
    </citation>
    <scope>NUCLEOTIDE SEQUENCE</scope>
    <source>
        <strain evidence="1">676</strain>
    </source>
</reference>
<dbReference type="InterPro" id="IPR036890">
    <property type="entry name" value="HATPase_C_sf"/>
</dbReference>
<proteinExistence type="predicted"/>
<sequence>MAKVAFSVDAGIINRLGLELVAKSETALAELIKNAYDADANVVSLYFENADSEGGSLTIEDDGAGMDKTQLIKGFMRLATTDKLHNSISKQYNRPKAGRKGIGRFSTQRLGKRLEIITQAENKKTAHKLVINWDDYRTDKEISQVTNELNVVIKGRPKGEGTTLLISDLREKWSDADIRRVYRYVAELIQPDLLKVGAGGTVVTEAKKEGFEVRFFRRNLPTEDWAIVADPQVMLLDRALATFSGYIDSKGYGHCKVESKGFTFEGRKKD</sequence>
<keyword evidence="1" id="KW-0547">Nucleotide-binding</keyword>
<keyword evidence="1" id="KW-0067">ATP-binding</keyword>
<protein>
    <submittedName>
        <fullName evidence="1">ATP-binding protein</fullName>
    </submittedName>
</protein>
<accession>A0AAU8FII4</accession>
<evidence type="ECO:0000313" key="1">
    <source>
        <dbReference type="EMBL" id="XCH23356.1"/>
    </source>
</evidence>
<name>A0AAU8FII4_9BACT</name>